<organism evidence="1 2">
    <name type="scientific">Dentiscutata erythropus</name>
    <dbReference type="NCBI Taxonomy" id="1348616"/>
    <lineage>
        <taxon>Eukaryota</taxon>
        <taxon>Fungi</taxon>
        <taxon>Fungi incertae sedis</taxon>
        <taxon>Mucoromycota</taxon>
        <taxon>Glomeromycotina</taxon>
        <taxon>Glomeromycetes</taxon>
        <taxon>Diversisporales</taxon>
        <taxon>Gigasporaceae</taxon>
        <taxon>Dentiscutata</taxon>
    </lineage>
</organism>
<protein>
    <submittedName>
        <fullName evidence="1">21786_t:CDS:1</fullName>
    </submittedName>
</protein>
<dbReference type="EMBL" id="CAJVPY010010572">
    <property type="protein sequence ID" value="CAG8719957.1"/>
    <property type="molecule type" value="Genomic_DNA"/>
</dbReference>
<dbReference type="Proteomes" id="UP000789405">
    <property type="component" value="Unassembled WGS sequence"/>
</dbReference>
<evidence type="ECO:0000313" key="1">
    <source>
        <dbReference type="EMBL" id="CAG8719957.1"/>
    </source>
</evidence>
<reference evidence="1" key="1">
    <citation type="submission" date="2021-06" db="EMBL/GenBank/DDBJ databases">
        <authorList>
            <person name="Kallberg Y."/>
            <person name="Tangrot J."/>
            <person name="Rosling A."/>
        </authorList>
    </citation>
    <scope>NUCLEOTIDE SEQUENCE</scope>
    <source>
        <strain evidence="1">MA453B</strain>
    </source>
</reference>
<accession>A0A9N9NCC8</accession>
<proteinExistence type="predicted"/>
<name>A0A9N9NCC8_9GLOM</name>
<dbReference type="OrthoDB" id="10421940at2759"/>
<keyword evidence="2" id="KW-1185">Reference proteome</keyword>
<sequence length="45" mass="4854">MLPPPIDTNNSANELFESVQAFAKSQGYALNTHDPSNDISGYSIV</sequence>
<comment type="caution">
    <text evidence="1">The sequence shown here is derived from an EMBL/GenBank/DDBJ whole genome shotgun (WGS) entry which is preliminary data.</text>
</comment>
<dbReference type="AlphaFoldDB" id="A0A9N9NCC8"/>
<gene>
    <name evidence="1" type="ORF">DERYTH_LOCUS14245</name>
</gene>
<evidence type="ECO:0000313" key="2">
    <source>
        <dbReference type="Proteomes" id="UP000789405"/>
    </source>
</evidence>